<dbReference type="RefSeq" id="XP_038746402.1">
    <property type="nucleotide sequence ID" value="XM_038888505.1"/>
</dbReference>
<evidence type="ECO:0000313" key="4">
    <source>
        <dbReference type="Proteomes" id="UP000781932"/>
    </source>
</evidence>
<evidence type="ECO:0000256" key="1">
    <source>
        <dbReference type="SAM" id="MobiDB-lite"/>
    </source>
</evidence>
<evidence type="ECO:0000313" key="3">
    <source>
        <dbReference type="EMBL" id="KAF9876941.1"/>
    </source>
</evidence>
<protein>
    <submittedName>
        <fullName evidence="3">Hard-surface induced protein 5</fullName>
    </submittedName>
</protein>
<dbReference type="Proteomes" id="UP000781932">
    <property type="component" value="Unassembled WGS sequence"/>
</dbReference>
<keyword evidence="2" id="KW-0472">Membrane</keyword>
<gene>
    <name evidence="3" type="ORF">CkaCkLH20_05787</name>
</gene>
<keyword evidence="2" id="KW-1133">Transmembrane helix</keyword>
<dbReference type="InterPro" id="IPR029063">
    <property type="entry name" value="SAM-dependent_MTases_sf"/>
</dbReference>
<feature type="region of interest" description="Disordered" evidence="1">
    <location>
        <begin position="53"/>
        <end position="73"/>
    </location>
</feature>
<dbReference type="SUPFAM" id="SSF53335">
    <property type="entry name" value="S-adenosyl-L-methionine-dependent methyltransferases"/>
    <property type="match status" value="1"/>
</dbReference>
<accession>A0A9P6I882</accession>
<dbReference type="Gene3D" id="3.40.50.150">
    <property type="entry name" value="Vaccinia Virus protein VP39"/>
    <property type="match status" value="1"/>
</dbReference>
<keyword evidence="4" id="KW-1185">Reference proteome</keyword>
<sequence length="300" mass="33331">MVQNPISSLSTNRRYLSACIVGATILLVITALRVSSDDDPAVLKSSTRWNSAAIPDEPGHAMSSTHRGKKDDRPTFADLAANSGTDKVTTHNYGLLYDKHLPAFRDLPVKILEIGLGCGLPYAPGASYDTWIQYFANLELNIIEQDQACGKVWATQNPKAKVFFGDPASAEFLHDTGDKITSDRLLDIVIDDGGHTMTQQEVSLKELWKYVRPGGIYIAEDLHTSFLSSHDGDPTRLNTTRRTFMRFVYELMDDYISVPALPNELQLQTSGQKYTFSHEVSSIECMEAMCVFMKKDVGAR</sequence>
<dbReference type="OrthoDB" id="407477at2759"/>
<comment type="caution">
    <text evidence="3">The sequence shown here is derived from an EMBL/GenBank/DDBJ whole genome shotgun (WGS) entry which is preliminary data.</text>
</comment>
<reference evidence="3" key="1">
    <citation type="submission" date="2020-03" db="EMBL/GenBank/DDBJ databases">
        <authorList>
            <person name="He L."/>
        </authorList>
    </citation>
    <scope>NUCLEOTIDE SEQUENCE</scope>
    <source>
        <strain evidence="3">CkLH20</strain>
    </source>
</reference>
<evidence type="ECO:0000256" key="2">
    <source>
        <dbReference type="SAM" id="Phobius"/>
    </source>
</evidence>
<name>A0A9P6I882_9PEZI</name>
<reference evidence="3" key="2">
    <citation type="submission" date="2020-11" db="EMBL/GenBank/DDBJ databases">
        <title>Whole genome sequencing of Colletotrichum sp.</title>
        <authorList>
            <person name="Li H."/>
        </authorList>
    </citation>
    <scope>NUCLEOTIDE SEQUENCE</scope>
    <source>
        <strain evidence="3">CkLH20</strain>
    </source>
</reference>
<dbReference type="GeneID" id="62161579"/>
<proteinExistence type="predicted"/>
<feature type="transmembrane region" description="Helical" evidence="2">
    <location>
        <begin position="15"/>
        <end position="34"/>
    </location>
</feature>
<dbReference type="AlphaFoldDB" id="A0A9P6I882"/>
<keyword evidence="2" id="KW-0812">Transmembrane</keyword>
<organism evidence="3 4">
    <name type="scientific">Colletotrichum karsti</name>
    <dbReference type="NCBI Taxonomy" id="1095194"/>
    <lineage>
        <taxon>Eukaryota</taxon>
        <taxon>Fungi</taxon>
        <taxon>Dikarya</taxon>
        <taxon>Ascomycota</taxon>
        <taxon>Pezizomycotina</taxon>
        <taxon>Sordariomycetes</taxon>
        <taxon>Hypocreomycetidae</taxon>
        <taxon>Glomerellales</taxon>
        <taxon>Glomerellaceae</taxon>
        <taxon>Colletotrichum</taxon>
        <taxon>Colletotrichum boninense species complex</taxon>
    </lineage>
</organism>
<dbReference type="EMBL" id="JAATWM020000016">
    <property type="protein sequence ID" value="KAF9876941.1"/>
    <property type="molecule type" value="Genomic_DNA"/>
</dbReference>